<dbReference type="AlphaFoldDB" id="X6MKD7"/>
<feature type="region of interest" description="Disordered" evidence="1">
    <location>
        <begin position="275"/>
        <end position="403"/>
    </location>
</feature>
<protein>
    <submittedName>
        <fullName evidence="2">Short-chain dehydrogenase/reductase SDR</fullName>
    </submittedName>
</protein>
<feature type="compositionally biased region" description="Low complexity" evidence="1">
    <location>
        <begin position="353"/>
        <end position="366"/>
    </location>
</feature>
<feature type="compositionally biased region" description="Basic and acidic residues" evidence="1">
    <location>
        <begin position="377"/>
        <end position="392"/>
    </location>
</feature>
<gene>
    <name evidence="2" type="ORF">RFI_23831</name>
</gene>
<dbReference type="InterPro" id="IPR036291">
    <property type="entry name" value="NAD(P)-bd_dom_sf"/>
</dbReference>
<dbReference type="OrthoDB" id="10253736at2759"/>
<keyword evidence="3" id="KW-1185">Reference proteome</keyword>
<accession>X6MKD7</accession>
<dbReference type="Proteomes" id="UP000023152">
    <property type="component" value="Unassembled WGS sequence"/>
</dbReference>
<sequence>MKTHKKGLNCQKTSVQNGLISITIKFACTWNRLLSEDLEWCLRRLGLDVTVVNPGWVKTPMLDKLTSNYRWMFALEPEACARTIRDGLERNVGYIDFPWNVMFMSWYIGGLHPILRAIVAYTCCRMPMRWIRRKFPPNPSQIKLRSYANSLLKLRQQPELINAMLAKILLLLCVSKEKDGHQRGQLSAMLEVGSTQSRSTGDFGIRRELLQAPISPHFRSTTPQAFGPLSVPSFHTRGVSAFGAFDLQIPGMSNRDGLSNRGQKEGPEIQIMPSSIGDDAGARLSHGKSSTLHVPGEVSNIDSKNGSLKENRSLRPAQKIYTDLSGIPENRENSVSEKGSKKQSTGENSTPTNNAQAQANASSNANLRLTDKSSGSDADHSHSGTARQHELDAIPPTTTNENLNVPLATHSIQVSIETSELTAHERDLSTTENSN</sequence>
<dbReference type="Gene3D" id="3.40.50.720">
    <property type="entry name" value="NAD(P)-binding Rossmann-like Domain"/>
    <property type="match status" value="1"/>
</dbReference>
<name>X6MKD7_RETFI</name>
<evidence type="ECO:0000313" key="2">
    <source>
        <dbReference type="EMBL" id="ETO13535.1"/>
    </source>
</evidence>
<reference evidence="2 3" key="1">
    <citation type="journal article" date="2013" name="Curr. Biol.">
        <title>The Genome of the Foraminiferan Reticulomyxa filosa.</title>
        <authorList>
            <person name="Glockner G."/>
            <person name="Hulsmann N."/>
            <person name="Schleicher M."/>
            <person name="Noegel A.A."/>
            <person name="Eichinger L."/>
            <person name="Gallinger C."/>
            <person name="Pawlowski J."/>
            <person name="Sierra R."/>
            <person name="Euteneuer U."/>
            <person name="Pillet L."/>
            <person name="Moustafa A."/>
            <person name="Platzer M."/>
            <person name="Groth M."/>
            <person name="Szafranski K."/>
            <person name="Schliwa M."/>
        </authorList>
    </citation>
    <scope>NUCLEOTIDE SEQUENCE [LARGE SCALE GENOMIC DNA]</scope>
</reference>
<organism evidence="2 3">
    <name type="scientific">Reticulomyxa filosa</name>
    <dbReference type="NCBI Taxonomy" id="46433"/>
    <lineage>
        <taxon>Eukaryota</taxon>
        <taxon>Sar</taxon>
        <taxon>Rhizaria</taxon>
        <taxon>Retaria</taxon>
        <taxon>Foraminifera</taxon>
        <taxon>Monothalamids</taxon>
        <taxon>Reticulomyxidae</taxon>
        <taxon>Reticulomyxa</taxon>
    </lineage>
</organism>
<evidence type="ECO:0000313" key="3">
    <source>
        <dbReference type="Proteomes" id="UP000023152"/>
    </source>
</evidence>
<feature type="compositionally biased region" description="Basic and acidic residues" evidence="1">
    <location>
        <begin position="329"/>
        <end position="340"/>
    </location>
</feature>
<dbReference type="SUPFAM" id="SSF51735">
    <property type="entry name" value="NAD(P)-binding Rossmann-fold domains"/>
    <property type="match status" value="1"/>
</dbReference>
<feature type="compositionally biased region" description="Polar residues" evidence="1">
    <location>
        <begin position="342"/>
        <end position="352"/>
    </location>
</feature>
<comment type="caution">
    <text evidence="2">The sequence shown here is derived from an EMBL/GenBank/DDBJ whole genome shotgun (WGS) entry which is preliminary data.</text>
</comment>
<feature type="region of interest" description="Disordered" evidence="1">
    <location>
        <begin position="416"/>
        <end position="435"/>
    </location>
</feature>
<dbReference type="EMBL" id="ASPP01020546">
    <property type="protein sequence ID" value="ETO13535.1"/>
    <property type="molecule type" value="Genomic_DNA"/>
</dbReference>
<proteinExistence type="predicted"/>
<evidence type="ECO:0000256" key="1">
    <source>
        <dbReference type="SAM" id="MobiDB-lite"/>
    </source>
</evidence>